<keyword evidence="4" id="KW-1185">Reference proteome</keyword>
<feature type="signal peptide" evidence="2">
    <location>
        <begin position="1"/>
        <end position="16"/>
    </location>
</feature>
<reference evidence="3" key="2">
    <citation type="submission" date="2017-10" db="EMBL/GenBank/DDBJ databases">
        <title>Ladona fulva Genome sequencing and assembly.</title>
        <authorList>
            <person name="Murali S."/>
            <person name="Richards S."/>
            <person name="Bandaranaike D."/>
            <person name="Bellair M."/>
            <person name="Blankenburg K."/>
            <person name="Chao H."/>
            <person name="Dinh H."/>
            <person name="Doddapaneni H."/>
            <person name="Dugan-Rocha S."/>
            <person name="Elkadiri S."/>
            <person name="Gnanaolivu R."/>
            <person name="Hernandez B."/>
            <person name="Skinner E."/>
            <person name="Javaid M."/>
            <person name="Lee S."/>
            <person name="Li M."/>
            <person name="Ming W."/>
            <person name="Munidasa M."/>
            <person name="Muniz J."/>
            <person name="Nguyen L."/>
            <person name="Hughes D."/>
            <person name="Osuji N."/>
            <person name="Pu L.-L."/>
            <person name="Puazo M."/>
            <person name="Qu C."/>
            <person name="Quiroz J."/>
            <person name="Raj R."/>
            <person name="Weissenberger G."/>
            <person name="Xin Y."/>
            <person name="Zou X."/>
            <person name="Han Y."/>
            <person name="Worley K."/>
            <person name="Muzny D."/>
            <person name="Gibbs R."/>
        </authorList>
    </citation>
    <scope>NUCLEOTIDE SEQUENCE</scope>
    <source>
        <strain evidence="3">Sampled in the wild</strain>
    </source>
</reference>
<dbReference type="EMBL" id="KZ308443">
    <property type="protein sequence ID" value="KAG8229697.1"/>
    <property type="molecule type" value="Genomic_DNA"/>
</dbReference>
<gene>
    <name evidence="3" type="ORF">J437_LFUL009822</name>
</gene>
<proteinExistence type="predicted"/>
<evidence type="ECO:0000256" key="1">
    <source>
        <dbReference type="SAM" id="MobiDB-lite"/>
    </source>
</evidence>
<evidence type="ECO:0000313" key="4">
    <source>
        <dbReference type="Proteomes" id="UP000792457"/>
    </source>
</evidence>
<accession>A0A8K0K7C1</accession>
<dbReference type="Proteomes" id="UP000792457">
    <property type="component" value="Unassembled WGS sequence"/>
</dbReference>
<reference evidence="3" key="1">
    <citation type="submission" date="2013-04" db="EMBL/GenBank/DDBJ databases">
        <authorList>
            <person name="Qu J."/>
            <person name="Murali S.C."/>
            <person name="Bandaranaike D."/>
            <person name="Bellair M."/>
            <person name="Blankenburg K."/>
            <person name="Chao H."/>
            <person name="Dinh H."/>
            <person name="Doddapaneni H."/>
            <person name="Downs B."/>
            <person name="Dugan-Rocha S."/>
            <person name="Elkadiri S."/>
            <person name="Gnanaolivu R.D."/>
            <person name="Hernandez B."/>
            <person name="Javaid M."/>
            <person name="Jayaseelan J.C."/>
            <person name="Lee S."/>
            <person name="Li M."/>
            <person name="Ming W."/>
            <person name="Munidasa M."/>
            <person name="Muniz J."/>
            <person name="Nguyen L."/>
            <person name="Ongeri F."/>
            <person name="Osuji N."/>
            <person name="Pu L.-L."/>
            <person name="Puazo M."/>
            <person name="Qu C."/>
            <person name="Quiroz J."/>
            <person name="Raj R."/>
            <person name="Weissenberger G."/>
            <person name="Xin Y."/>
            <person name="Zou X."/>
            <person name="Han Y."/>
            <person name="Richards S."/>
            <person name="Worley K."/>
            <person name="Muzny D."/>
            <person name="Gibbs R."/>
        </authorList>
    </citation>
    <scope>NUCLEOTIDE SEQUENCE</scope>
    <source>
        <strain evidence="3">Sampled in the wild</strain>
    </source>
</reference>
<sequence>MQTLVLLVVLSASVGAQYHSRYSTTTEIPLSELAKLSPRAGPDRKQAAYIQSPTVRTLGAFGALGQGQLVGSNGAYALTVRNQEAVPRSQFQGYQTGYAVTEAPEDEAPQQAYQIVPQRVLVPSPSAQPSTGQLVSQRVFVPSPTKQPSTVQLVPQRVLVPSPTKQPTTVHQFEFPVKGQPQLQQHLFVPYDPKQPEQFLRETSPLSISSNSPINFPQSPEQNQPTYPLQQQYYEQEPSLQYVQHNPSVTVSTPSPLPVEVSTPSPLSVGVSTPSPLTKVTLFSGNEQSYPSPIIQIRGDVARAQDPSANLGNALRLEAYSGRPLYQAIPANSVPNLEERSQYTPQYPVSGFVQRQLLPRPGKVRPILIPSSAAGFQQGISQTGDQSYLSQGIYNYNQATADTGAQQQLKVLSYPTQQPIAGATYGVQGSFSLNPVDYASPFARQEILESRNSAERKNHLNSHLGKLSDDGEYDYLVRGEEKKNINAFQGPSYPVYG</sequence>
<protein>
    <submittedName>
        <fullName evidence="3">Uncharacterized protein</fullName>
    </submittedName>
</protein>
<evidence type="ECO:0000256" key="2">
    <source>
        <dbReference type="SAM" id="SignalP"/>
    </source>
</evidence>
<feature type="chain" id="PRO_5035419511" evidence="2">
    <location>
        <begin position="17"/>
        <end position="497"/>
    </location>
</feature>
<dbReference type="AlphaFoldDB" id="A0A8K0K7C1"/>
<name>A0A8K0K7C1_LADFU</name>
<keyword evidence="2" id="KW-0732">Signal</keyword>
<evidence type="ECO:0000313" key="3">
    <source>
        <dbReference type="EMBL" id="KAG8229697.1"/>
    </source>
</evidence>
<comment type="caution">
    <text evidence="3">The sequence shown here is derived from an EMBL/GenBank/DDBJ whole genome shotgun (WGS) entry which is preliminary data.</text>
</comment>
<organism evidence="3 4">
    <name type="scientific">Ladona fulva</name>
    <name type="common">Scarce chaser dragonfly</name>
    <name type="synonym">Libellula fulva</name>
    <dbReference type="NCBI Taxonomy" id="123851"/>
    <lineage>
        <taxon>Eukaryota</taxon>
        <taxon>Metazoa</taxon>
        <taxon>Ecdysozoa</taxon>
        <taxon>Arthropoda</taxon>
        <taxon>Hexapoda</taxon>
        <taxon>Insecta</taxon>
        <taxon>Pterygota</taxon>
        <taxon>Palaeoptera</taxon>
        <taxon>Odonata</taxon>
        <taxon>Epiprocta</taxon>
        <taxon>Anisoptera</taxon>
        <taxon>Libelluloidea</taxon>
        <taxon>Libellulidae</taxon>
        <taxon>Ladona</taxon>
    </lineage>
</organism>
<feature type="region of interest" description="Disordered" evidence="1">
    <location>
        <begin position="206"/>
        <end position="225"/>
    </location>
</feature>